<protein>
    <recommendedName>
        <fullName evidence="3">HNH nuclease domain-containing protein</fullName>
    </recommendedName>
</protein>
<dbReference type="Proteomes" id="UP000324800">
    <property type="component" value="Unassembled WGS sequence"/>
</dbReference>
<accession>A0A5J4VG29</accession>
<name>A0A5J4VG29_9EUKA</name>
<proteinExistence type="predicted"/>
<gene>
    <name evidence="1" type="ORF">EZS28_022935</name>
</gene>
<reference evidence="1 2" key="1">
    <citation type="submission" date="2019-03" db="EMBL/GenBank/DDBJ databases">
        <title>Single cell metagenomics reveals metabolic interactions within the superorganism composed of flagellate Streblomastix strix and complex community of Bacteroidetes bacteria on its surface.</title>
        <authorList>
            <person name="Treitli S.C."/>
            <person name="Kolisko M."/>
            <person name="Husnik F."/>
            <person name="Keeling P."/>
            <person name="Hampl V."/>
        </authorList>
    </citation>
    <scope>NUCLEOTIDE SEQUENCE [LARGE SCALE GENOMIC DNA]</scope>
    <source>
        <strain evidence="1">ST1C</strain>
    </source>
</reference>
<evidence type="ECO:0008006" key="3">
    <source>
        <dbReference type="Google" id="ProtNLM"/>
    </source>
</evidence>
<evidence type="ECO:0000313" key="2">
    <source>
        <dbReference type="Proteomes" id="UP000324800"/>
    </source>
</evidence>
<dbReference type="AlphaFoldDB" id="A0A5J4VG29"/>
<dbReference type="Gene3D" id="3.90.75.20">
    <property type="match status" value="1"/>
</dbReference>
<dbReference type="SUPFAM" id="SSF54060">
    <property type="entry name" value="His-Me finger endonucleases"/>
    <property type="match status" value="1"/>
</dbReference>
<evidence type="ECO:0000313" key="1">
    <source>
        <dbReference type="EMBL" id="KAA6381538.1"/>
    </source>
</evidence>
<comment type="caution">
    <text evidence="1">The sequence shown here is derived from an EMBL/GenBank/DDBJ whole genome shotgun (WGS) entry which is preliminary data.</text>
</comment>
<sequence>MTSSNPNGLEREIERQQEFKRVQELQRLQEWRNIPNFPDYEIMAGEPHPIRRRKDKQEPLIKIEDGYKKIELNNKFYSLDRVIASVFMPKSIPEYCRFIKHKDKDTLNNSVDNLEWVDDIQTNSKPQTQAIDATADGSIVIKIIISKM</sequence>
<dbReference type="EMBL" id="SNRW01007270">
    <property type="protein sequence ID" value="KAA6381538.1"/>
    <property type="molecule type" value="Genomic_DNA"/>
</dbReference>
<organism evidence="1 2">
    <name type="scientific">Streblomastix strix</name>
    <dbReference type="NCBI Taxonomy" id="222440"/>
    <lineage>
        <taxon>Eukaryota</taxon>
        <taxon>Metamonada</taxon>
        <taxon>Preaxostyla</taxon>
        <taxon>Oxymonadida</taxon>
        <taxon>Streblomastigidae</taxon>
        <taxon>Streblomastix</taxon>
    </lineage>
</organism>
<dbReference type="InterPro" id="IPR044925">
    <property type="entry name" value="His-Me_finger_sf"/>
</dbReference>